<name>A0A6H0KP60_9BACE</name>
<evidence type="ECO:0000313" key="7">
    <source>
        <dbReference type="EMBL" id="QIU95244.1"/>
    </source>
</evidence>
<accession>A0A6H0KP60</accession>
<evidence type="ECO:0000256" key="1">
    <source>
        <dbReference type="ARBA" id="ARBA00004127"/>
    </source>
</evidence>
<dbReference type="CDD" id="cd17312">
    <property type="entry name" value="MFS_OPA_SLC37"/>
    <property type="match status" value="1"/>
</dbReference>
<dbReference type="PIRSF" id="PIRSF002808">
    <property type="entry name" value="Hexose_phosphate_transp"/>
    <property type="match status" value="1"/>
</dbReference>
<dbReference type="InterPro" id="IPR051337">
    <property type="entry name" value="OPA_Antiporter"/>
</dbReference>
<dbReference type="GO" id="GO:0012505">
    <property type="term" value="C:endomembrane system"/>
    <property type="evidence" value="ECO:0007669"/>
    <property type="project" value="UniProtKB-SubCell"/>
</dbReference>
<dbReference type="PROSITE" id="PS50850">
    <property type="entry name" value="MFS"/>
    <property type="match status" value="1"/>
</dbReference>
<dbReference type="RefSeq" id="WP_167963778.1">
    <property type="nucleotide sequence ID" value="NZ_CP050831.1"/>
</dbReference>
<evidence type="ECO:0000256" key="4">
    <source>
        <dbReference type="ARBA" id="ARBA00023136"/>
    </source>
</evidence>
<dbReference type="InterPro" id="IPR020846">
    <property type="entry name" value="MFS_dom"/>
</dbReference>
<dbReference type="GO" id="GO:0061513">
    <property type="term" value="F:glucose 6-phosphate:phosphate antiporter activity"/>
    <property type="evidence" value="ECO:0007669"/>
    <property type="project" value="TreeGrafter"/>
</dbReference>
<dbReference type="GO" id="GO:0005886">
    <property type="term" value="C:plasma membrane"/>
    <property type="evidence" value="ECO:0007669"/>
    <property type="project" value="TreeGrafter"/>
</dbReference>
<dbReference type="InterPro" id="IPR000849">
    <property type="entry name" value="Sugar_P_transporter"/>
</dbReference>
<protein>
    <submittedName>
        <fullName evidence="7">MFS transporter</fullName>
    </submittedName>
</protein>
<feature type="transmembrane region" description="Helical" evidence="5">
    <location>
        <begin position="426"/>
        <end position="445"/>
    </location>
</feature>
<dbReference type="KEGG" id="bfc:BacF7301_14305"/>
<dbReference type="SUPFAM" id="SSF103473">
    <property type="entry name" value="MFS general substrate transporter"/>
    <property type="match status" value="1"/>
</dbReference>
<dbReference type="PANTHER" id="PTHR43826">
    <property type="entry name" value="GLUCOSE-6-PHOSPHATE EXCHANGER SLC37A4"/>
    <property type="match status" value="1"/>
</dbReference>
<dbReference type="Pfam" id="PF07690">
    <property type="entry name" value="MFS_1"/>
    <property type="match status" value="1"/>
</dbReference>
<keyword evidence="2 5" id="KW-0812">Transmembrane</keyword>
<proteinExistence type="predicted"/>
<keyword evidence="4 5" id="KW-0472">Membrane</keyword>
<dbReference type="InterPro" id="IPR011701">
    <property type="entry name" value="MFS"/>
</dbReference>
<feature type="transmembrane region" description="Helical" evidence="5">
    <location>
        <begin position="159"/>
        <end position="183"/>
    </location>
</feature>
<feature type="transmembrane region" description="Helical" evidence="5">
    <location>
        <begin position="134"/>
        <end position="152"/>
    </location>
</feature>
<reference evidence="7 8" key="1">
    <citation type="submission" date="2020-03" db="EMBL/GenBank/DDBJ databases">
        <title>Genomic analysis of Bacteroides faecium CBA7301.</title>
        <authorList>
            <person name="Kim J."/>
            <person name="Roh S.W."/>
        </authorList>
    </citation>
    <scope>NUCLEOTIDE SEQUENCE [LARGE SCALE GENOMIC DNA]</scope>
    <source>
        <strain evidence="7 8">CBA7301</strain>
    </source>
</reference>
<evidence type="ECO:0000256" key="3">
    <source>
        <dbReference type="ARBA" id="ARBA00022989"/>
    </source>
</evidence>
<feature type="transmembrane region" description="Helical" evidence="5">
    <location>
        <begin position="33"/>
        <end position="53"/>
    </location>
</feature>
<evidence type="ECO:0000259" key="6">
    <source>
        <dbReference type="PROSITE" id="PS50850"/>
    </source>
</evidence>
<evidence type="ECO:0000256" key="2">
    <source>
        <dbReference type="ARBA" id="ARBA00022692"/>
    </source>
</evidence>
<feature type="transmembrane region" description="Helical" evidence="5">
    <location>
        <begin position="349"/>
        <end position="372"/>
    </location>
</feature>
<keyword evidence="3 5" id="KW-1133">Transmembrane helix</keyword>
<feature type="transmembrane region" description="Helical" evidence="5">
    <location>
        <begin position="106"/>
        <end position="128"/>
    </location>
</feature>
<dbReference type="InterPro" id="IPR036259">
    <property type="entry name" value="MFS_trans_sf"/>
</dbReference>
<dbReference type="AlphaFoldDB" id="A0A6H0KP60"/>
<feature type="transmembrane region" description="Helical" evidence="5">
    <location>
        <begin position="290"/>
        <end position="311"/>
    </location>
</feature>
<evidence type="ECO:0000256" key="5">
    <source>
        <dbReference type="SAM" id="Phobius"/>
    </source>
</evidence>
<feature type="domain" description="Major facilitator superfamily (MFS) profile" evidence="6">
    <location>
        <begin position="30"/>
        <end position="447"/>
    </location>
</feature>
<feature type="transmembrane region" description="Helical" evidence="5">
    <location>
        <begin position="384"/>
        <end position="406"/>
    </location>
</feature>
<dbReference type="Gene3D" id="1.20.1250.20">
    <property type="entry name" value="MFS general substrate transporter like domains"/>
    <property type="match status" value="2"/>
</dbReference>
<feature type="transmembrane region" description="Helical" evidence="5">
    <location>
        <begin position="65"/>
        <end position="85"/>
    </location>
</feature>
<feature type="transmembrane region" description="Helical" evidence="5">
    <location>
        <begin position="189"/>
        <end position="209"/>
    </location>
</feature>
<feature type="transmembrane region" description="Helical" evidence="5">
    <location>
        <begin position="252"/>
        <end position="270"/>
    </location>
</feature>
<dbReference type="PANTHER" id="PTHR43826:SF7">
    <property type="entry name" value="PROTEIN UHPC, PUTATIVE-RELATED"/>
    <property type="match status" value="1"/>
</dbReference>
<comment type="subcellular location">
    <subcellularLocation>
        <location evidence="1">Endomembrane system</location>
        <topology evidence="1">Multi-pass membrane protein</topology>
    </subcellularLocation>
</comment>
<sequence>MSFKILDFYKISSPLAGGETDSERSSRFKRIRWATFLSATTGYGIYYVCRLSMNVVRKPIVEEGIFSETQLGIIGSCLFFVYAVGKLTNGFLADRSNVRRFMSTGLLCSALINLCLGFTSSFYAFVILWGLNGWFQSMGAASGVVSLTRWYSSKERGTFYGFWSASHNLGEALTFISIALLVSGMGWRYGMIGAGVIGILGFLMMLVFMRDTPQSQGFLLDKDSSPVDSHSLPGKQTEDFNKAQKAVLKNPAIWILALSSAFMYISRYAVNSWGVFYLEAQKGYSTLDASFIISISSICGIIGTVFSGIISDKMFSGSRNIPALVFGVMNVVALCLFLLVPGVHFWIDVLAMVLFGLGIGVLICFLGGLMAVDIAPRNASGAALGVVGIASYIGAGLQDVMSGILIEGHKTVQNGVDVYDFTYINWFWIGAALLSVLFALFVWNAKSKKADV</sequence>
<dbReference type="EMBL" id="CP050831">
    <property type="protein sequence ID" value="QIU95244.1"/>
    <property type="molecule type" value="Genomic_DNA"/>
</dbReference>
<organism evidence="7 8">
    <name type="scientific">Bacteroides faecium</name>
    <dbReference type="NCBI Taxonomy" id="2715212"/>
    <lineage>
        <taxon>Bacteria</taxon>
        <taxon>Pseudomonadati</taxon>
        <taxon>Bacteroidota</taxon>
        <taxon>Bacteroidia</taxon>
        <taxon>Bacteroidales</taxon>
        <taxon>Bacteroidaceae</taxon>
        <taxon>Bacteroides</taxon>
    </lineage>
</organism>
<dbReference type="GO" id="GO:0035435">
    <property type="term" value="P:phosphate ion transmembrane transport"/>
    <property type="evidence" value="ECO:0007669"/>
    <property type="project" value="TreeGrafter"/>
</dbReference>
<keyword evidence="8" id="KW-1185">Reference proteome</keyword>
<gene>
    <name evidence="7" type="ORF">BacF7301_14305</name>
</gene>
<feature type="transmembrane region" description="Helical" evidence="5">
    <location>
        <begin position="323"/>
        <end position="343"/>
    </location>
</feature>
<dbReference type="Proteomes" id="UP000501780">
    <property type="component" value="Chromosome"/>
</dbReference>
<evidence type="ECO:0000313" key="8">
    <source>
        <dbReference type="Proteomes" id="UP000501780"/>
    </source>
</evidence>